<dbReference type="SUPFAM" id="SSF47203">
    <property type="entry name" value="Acyl-CoA dehydrogenase C-terminal domain-like"/>
    <property type="match status" value="1"/>
</dbReference>
<dbReference type="Pfam" id="PF00441">
    <property type="entry name" value="Acyl-CoA_dh_1"/>
    <property type="match status" value="1"/>
</dbReference>
<dbReference type="InterPro" id="IPR036250">
    <property type="entry name" value="AcylCo_DH-like_C"/>
</dbReference>
<protein>
    <recommendedName>
        <fullName evidence="6">Acyl-coenzyme A dehydrogenase</fullName>
        <ecNumber evidence="4">1.3.8.7</ecNumber>
        <ecNumber evidence="5">1.3.8.8</ecNumber>
    </recommendedName>
</protein>
<dbReference type="InterPro" id="IPR013786">
    <property type="entry name" value="AcylCoA_DH/ox_N"/>
</dbReference>
<dbReference type="EMBL" id="LO017727">
    <property type="protein sequence ID" value="CRH04920.1"/>
    <property type="molecule type" value="Genomic_DNA"/>
</dbReference>
<keyword evidence="8" id="KW-0274">FAD</keyword>
<dbReference type="UniPathway" id="UPA00659"/>
<comment type="catalytic activity">
    <reaction evidence="11">
        <text>a long-chain 2,3-saturated fatty acyl-CoA + oxidized [electron-transfer flavoprotein] + H(+) = a long-chain (2E)-enoyl-CoA + reduced [electron-transfer flavoprotein]</text>
        <dbReference type="Rhea" id="RHEA:17721"/>
        <dbReference type="Rhea" id="RHEA-COMP:10685"/>
        <dbReference type="Rhea" id="RHEA-COMP:10686"/>
        <dbReference type="ChEBI" id="CHEBI:15378"/>
        <dbReference type="ChEBI" id="CHEBI:57692"/>
        <dbReference type="ChEBI" id="CHEBI:58307"/>
        <dbReference type="ChEBI" id="CHEBI:83721"/>
        <dbReference type="ChEBI" id="CHEBI:83727"/>
        <dbReference type="EC" id="1.3.8.8"/>
    </reaction>
</comment>
<dbReference type="GO" id="GO:0033539">
    <property type="term" value="P:fatty acid beta-oxidation using acyl-CoA dehydrogenase"/>
    <property type="evidence" value="ECO:0007669"/>
    <property type="project" value="InterPro"/>
</dbReference>
<dbReference type="InterPro" id="IPR037069">
    <property type="entry name" value="AcylCoA_DH/ox_N_sf"/>
</dbReference>
<comment type="catalytic activity">
    <reaction evidence="10">
        <text>a medium-chain 2,3-saturated fatty acyl-CoA + oxidized [electron-transfer flavoprotein] + H(+) = a medium-chain (2E)-enoyl-CoA + reduced [electron-transfer flavoprotein]</text>
        <dbReference type="Rhea" id="RHEA:14477"/>
        <dbReference type="Rhea" id="RHEA-COMP:10685"/>
        <dbReference type="Rhea" id="RHEA-COMP:10686"/>
        <dbReference type="ChEBI" id="CHEBI:15378"/>
        <dbReference type="ChEBI" id="CHEBI:57692"/>
        <dbReference type="ChEBI" id="CHEBI:58307"/>
        <dbReference type="ChEBI" id="CHEBI:83723"/>
        <dbReference type="ChEBI" id="CHEBI:83726"/>
        <dbReference type="EC" id="1.3.8.7"/>
    </reaction>
</comment>
<dbReference type="PANTHER" id="PTHR48083:SF33">
    <property type="entry name" value="ACYL-COENZYME A DEHYDROGENASE"/>
    <property type="match status" value="1"/>
</dbReference>
<dbReference type="FunFam" id="1.20.140.10:FF:000009">
    <property type="entry name" value="Acyl-CoA dehydrogenase"/>
    <property type="match status" value="1"/>
</dbReference>
<dbReference type="GO" id="GO:0005737">
    <property type="term" value="C:cytoplasm"/>
    <property type="evidence" value="ECO:0007669"/>
    <property type="project" value="TreeGrafter"/>
</dbReference>
<evidence type="ECO:0000256" key="3">
    <source>
        <dbReference type="ARBA" id="ARBA00009347"/>
    </source>
</evidence>
<dbReference type="EC" id="1.3.8.7" evidence="4"/>
<dbReference type="AlphaFoldDB" id="A0A1S7LDB2"/>
<keyword evidence="9 16" id="KW-0560">Oxidoreductase</keyword>
<feature type="domain" description="Acyl-CoA oxidase/dehydrogenase middle" evidence="13">
    <location>
        <begin position="198"/>
        <end position="297"/>
    </location>
</feature>
<organism evidence="16">
    <name type="scientific">Magnetococcus massalia (strain MO-1)</name>
    <dbReference type="NCBI Taxonomy" id="451514"/>
    <lineage>
        <taxon>Bacteria</taxon>
        <taxon>Pseudomonadati</taxon>
        <taxon>Pseudomonadota</taxon>
        <taxon>Magnetococcia</taxon>
        <taxon>Magnetococcales</taxon>
        <taxon>Magnetococcaceae</taxon>
        <taxon>Magnetococcus</taxon>
    </lineage>
</organism>
<evidence type="ECO:0000256" key="5">
    <source>
        <dbReference type="ARBA" id="ARBA00012040"/>
    </source>
</evidence>
<evidence type="ECO:0000256" key="8">
    <source>
        <dbReference type="ARBA" id="ARBA00022827"/>
    </source>
</evidence>
<comment type="cofactor">
    <cofactor evidence="1">
        <name>FAD</name>
        <dbReference type="ChEBI" id="CHEBI:57692"/>
    </cofactor>
</comment>
<dbReference type="Pfam" id="PF02771">
    <property type="entry name" value="Acyl-CoA_dh_N"/>
    <property type="match status" value="1"/>
</dbReference>
<sequence>MNMWLWLISLATLMVLALLLWPALRRRWVTGPIMVQMQRAMPPLSRTEQEALESGSVWWERELFSGKPDWEKLIALPADTLTREEHAFLDGPVERLCASLDNWRIQKDTNDLPDHIWAMLKREGFFGMIIPPAYGGLGFSARAHSAVVSKIASRSVTAAVTVMVPNSLGPAELLMRYGSDAQRQHYLPRLARGDEIPCFALTSPRAGSDAGAIPDSGVVCRERFKGQQLLGVRLNWDKRYITLAPVATLLGLAFKLYDPDHLLSDEQERGITLALIPTHLPGISIGTRHDPLGVPFLNGPTRGHDVFIPMDYLIGGEQGIGQGWRMLMACLAEGRGISLPALSVGAAKLATRSSSAYARVRSQFGLSIGRFEGVQEALGRMGLNTYRMEAARAMTVSALDQGERPAVAAGIVKYHLTEGMRQSVNDAMDLWGGGAICRGPHNMMAQAYQAVPIGITVEGANILTRTMMIFGQGAIRAHPYLLKEIECLNSDRPRDARIARFDALLIAHIGHTLRNGLRAFSYGLLGSHGAHVPQGVNPAELKGYRQLSHWSAAFAFMADLALARLGGSLKRKESLSALLGDALSHLYLASAVLNHFRDCEYPEHDRPLMEAAFADSMQQVRRALMGVVSNFPDRLVAMVMRLAVFPTGMRQQSLAQHHLHRVAELLQRSGPARDHLTEGIYLGGTDGSDPMAELEKAFVAVQRTEKLERRFNRWVKKQRHQPQLCKGLHIAEGYLRRALEEEIVTELEAKQLRDTIDRRMQVVRVDEFPAVCWLGKEVAA</sequence>
<evidence type="ECO:0000256" key="9">
    <source>
        <dbReference type="ARBA" id="ARBA00023002"/>
    </source>
</evidence>
<dbReference type="PANTHER" id="PTHR48083">
    <property type="entry name" value="MEDIUM-CHAIN SPECIFIC ACYL-COA DEHYDROGENASE, MITOCHONDRIAL-RELATED"/>
    <property type="match status" value="1"/>
</dbReference>
<dbReference type="InterPro" id="IPR046373">
    <property type="entry name" value="Acyl-CoA_Oxase/DH_mid-dom_sf"/>
</dbReference>
<feature type="domain" description="Acyl-CoA dehydrogenase/oxidase C-terminal" evidence="12">
    <location>
        <begin position="321"/>
        <end position="463"/>
    </location>
</feature>
<dbReference type="Gene3D" id="2.40.110.10">
    <property type="entry name" value="Butyryl-CoA Dehydrogenase, subunit A, domain 2"/>
    <property type="match status" value="1"/>
</dbReference>
<evidence type="ECO:0000313" key="16">
    <source>
        <dbReference type="EMBL" id="CRH04920.1"/>
    </source>
</evidence>
<dbReference type="Pfam" id="PF02770">
    <property type="entry name" value="Acyl-CoA_dh_M"/>
    <property type="match status" value="1"/>
</dbReference>
<evidence type="ECO:0000256" key="1">
    <source>
        <dbReference type="ARBA" id="ARBA00001974"/>
    </source>
</evidence>
<dbReference type="EC" id="1.3.8.8" evidence="5"/>
<dbReference type="InterPro" id="IPR006091">
    <property type="entry name" value="Acyl-CoA_Oxase/DH_mid-dom"/>
</dbReference>
<evidence type="ECO:0000256" key="4">
    <source>
        <dbReference type="ARBA" id="ARBA00012033"/>
    </source>
</evidence>
<accession>A0A1S7LDB2</accession>
<feature type="domain" description="Acyl-CoA dehydrogenase/oxidase N-terminal" evidence="14">
    <location>
        <begin position="104"/>
        <end position="194"/>
    </location>
</feature>
<dbReference type="Gene3D" id="1.20.140.10">
    <property type="entry name" value="Butyryl-CoA Dehydrogenase, subunit A, domain 3"/>
    <property type="match status" value="1"/>
</dbReference>
<dbReference type="SUPFAM" id="SSF56645">
    <property type="entry name" value="Acyl-CoA dehydrogenase NM domain-like"/>
    <property type="match status" value="1"/>
</dbReference>
<evidence type="ECO:0000256" key="6">
    <source>
        <dbReference type="ARBA" id="ARBA00020144"/>
    </source>
</evidence>
<dbReference type="NCBIfam" id="NF009586">
    <property type="entry name" value="PRK13026.1"/>
    <property type="match status" value="1"/>
</dbReference>
<reference evidence="16" key="1">
    <citation type="submission" date="2015-04" db="EMBL/GenBank/DDBJ databases">
        <authorList>
            <person name="Syromyatnikov M.Y."/>
            <person name="Popov V.N."/>
        </authorList>
    </citation>
    <scope>NUCLEOTIDE SEQUENCE</scope>
    <source>
        <strain evidence="16">MO-1</strain>
    </source>
</reference>
<dbReference type="GO" id="GO:0004466">
    <property type="term" value="F:long-chain fatty acyl-CoA dehydrogenase activity"/>
    <property type="evidence" value="ECO:0007669"/>
    <property type="project" value="UniProtKB-EC"/>
</dbReference>
<evidence type="ECO:0000256" key="10">
    <source>
        <dbReference type="ARBA" id="ARBA00047882"/>
    </source>
</evidence>
<evidence type="ECO:0000256" key="7">
    <source>
        <dbReference type="ARBA" id="ARBA00022630"/>
    </source>
</evidence>
<gene>
    <name evidence="16" type="primary">fadE</name>
    <name evidence="16" type="ORF">MAGMO_0717</name>
</gene>
<feature type="domain" description="Acyl-CoA dehydrogenase C-terminal bacterial-type" evidence="15">
    <location>
        <begin position="475"/>
        <end position="768"/>
    </location>
</feature>
<evidence type="ECO:0000256" key="11">
    <source>
        <dbReference type="ARBA" id="ARBA00049247"/>
    </source>
</evidence>
<evidence type="ECO:0000259" key="12">
    <source>
        <dbReference type="Pfam" id="PF00441"/>
    </source>
</evidence>
<evidence type="ECO:0000259" key="14">
    <source>
        <dbReference type="Pfam" id="PF02771"/>
    </source>
</evidence>
<evidence type="ECO:0000259" key="13">
    <source>
        <dbReference type="Pfam" id="PF02770"/>
    </source>
</evidence>
<dbReference type="InterPro" id="IPR009100">
    <property type="entry name" value="AcylCoA_DH/oxidase_NM_dom_sf"/>
</dbReference>
<dbReference type="GO" id="GO:0070991">
    <property type="term" value="F:medium-chain fatty acyl-CoA dehydrogenase activity"/>
    <property type="evidence" value="ECO:0007669"/>
    <property type="project" value="UniProtKB-EC"/>
</dbReference>
<dbReference type="NCBIfam" id="NF007000">
    <property type="entry name" value="PRK09463.1"/>
    <property type="match status" value="1"/>
</dbReference>
<dbReference type="Gene3D" id="1.10.540.10">
    <property type="entry name" value="Acyl-CoA dehydrogenase/oxidase, N-terminal domain"/>
    <property type="match status" value="1"/>
</dbReference>
<evidence type="ECO:0000259" key="15">
    <source>
        <dbReference type="Pfam" id="PF09317"/>
    </source>
</evidence>
<dbReference type="InterPro" id="IPR009075">
    <property type="entry name" value="AcylCo_DH/oxidase_C"/>
</dbReference>
<dbReference type="InterPro" id="IPR050741">
    <property type="entry name" value="Acyl-CoA_dehydrogenase"/>
</dbReference>
<comment type="similarity">
    <text evidence="3">Belongs to the acyl-CoA dehydrogenase family.</text>
</comment>
<dbReference type="InterPro" id="IPR015396">
    <property type="entry name" value="FadE_C"/>
</dbReference>
<dbReference type="Pfam" id="PF09317">
    <property type="entry name" value="ACDH_C"/>
    <property type="match status" value="1"/>
</dbReference>
<comment type="pathway">
    <text evidence="2">Lipid metabolism; fatty acid beta-oxidation.</text>
</comment>
<proteinExistence type="inferred from homology"/>
<evidence type="ECO:0000256" key="2">
    <source>
        <dbReference type="ARBA" id="ARBA00005005"/>
    </source>
</evidence>
<name>A0A1S7LDB2_MAGMO</name>
<keyword evidence="7" id="KW-0285">Flavoprotein</keyword>
<dbReference type="GO" id="GO:0050660">
    <property type="term" value="F:flavin adenine dinucleotide binding"/>
    <property type="evidence" value="ECO:0007669"/>
    <property type="project" value="InterPro"/>
</dbReference>